<sequence length="332" mass="37214">MSHDDWLLIETLGYERRPTLVADGVRVRDWANPLRAQREPGDVGRRILEVVRRCVETVSAATCSTEESVVLGIPVRCAFGAVHGVQVWVGAADATPPPRRGAAAWDWDADTQMAKHGPGLEELAWRRAPAEVRVTRTPPEVFGTMVGFDGRIDYMAMVREMKVDGRWQGEVDMLGDDDRVRRFQMIARANPVARRTQGLVHEVTDVREPRPDPALSMMRAVSRRARTGIGFVELGFGLIYEWPKPPPPPLERWATERPDLHPDDAAAFLAVCGRMLKDDPEFTTDEAHRLRLRLRFAGTDWIEACAELVHNRSGQPGITGHGLLRVWPEAAE</sequence>
<name>A0A3A4KIF6_9NOCA</name>
<evidence type="ECO:0000313" key="3">
    <source>
        <dbReference type="Proteomes" id="UP000266677"/>
    </source>
</evidence>
<dbReference type="EMBL" id="QZFU01000016">
    <property type="protein sequence ID" value="RJO76364.1"/>
    <property type="molecule type" value="Genomic_DNA"/>
</dbReference>
<feature type="domain" description="Rv3651-like N-terminal" evidence="1">
    <location>
        <begin position="5"/>
        <end position="98"/>
    </location>
</feature>
<comment type="caution">
    <text evidence="2">The sequence shown here is derived from an EMBL/GenBank/DDBJ whole genome shotgun (WGS) entry which is preliminary data.</text>
</comment>
<organism evidence="2 3">
    <name type="scientific">Nocardia panacis</name>
    <dbReference type="NCBI Taxonomy" id="2340916"/>
    <lineage>
        <taxon>Bacteria</taxon>
        <taxon>Bacillati</taxon>
        <taxon>Actinomycetota</taxon>
        <taxon>Actinomycetes</taxon>
        <taxon>Mycobacteriales</taxon>
        <taxon>Nocardiaceae</taxon>
        <taxon>Nocardia</taxon>
    </lineage>
</organism>
<evidence type="ECO:0000259" key="1">
    <source>
        <dbReference type="Pfam" id="PF18007"/>
    </source>
</evidence>
<accession>A0A3A4KIF6</accession>
<dbReference type="OrthoDB" id="4567343at2"/>
<proteinExistence type="predicted"/>
<dbReference type="AlphaFoldDB" id="A0A3A4KIF6"/>
<dbReference type="Pfam" id="PF18007">
    <property type="entry name" value="Rv3651-like_N"/>
    <property type="match status" value="1"/>
</dbReference>
<evidence type="ECO:0000313" key="2">
    <source>
        <dbReference type="EMBL" id="RJO76364.1"/>
    </source>
</evidence>
<dbReference type="RefSeq" id="WP_120039293.1">
    <property type="nucleotide sequence ID" value="NZ_QZFU01000016.1"/>
</dbReference>
<dbReference type="Proteomes" id="UP000266677">
    <property type="component" value="Unassembled WGS sequence"/>
</dbReference>
<gene>
    <name evidence="2" type="ORF">D5S18_08475</name>
</gene>
<dbReference type="InterPro" id="IPR041458">
    <property type="entry name" value="Rv3651-like_N"/>
</dbReference>
<protein>
    <recommendedName>
        <fullName evidence="1">Rv3651-like N-terminal domain-containing protein</fullName>
    </recommendedName>
</protein>
<reference evidence="2 3" key="1">
    <citation type="submission" date="2018-09" db="EMBL/GenBank/DDBJ databases">
        <title>YIM PH21274 draft genome.</title>
        <authorList>
            <person name="Miao C."/>
        </authorList>
    </citation>
    <scope>NUCLEOTIDE SEQUENCE [LARGE SCALE GENOMIC DNA]</scope>
    <source>
        <strain evidence="2 3">YIM PH 21724</strain>
    </source>
</reference>
<keyword evidence="3" id="KW-1185">Reference proteome</keyword>